<keyword evidence="2" id="KW-1185">Reference proteome</keyword>
<accession>A0A2K5KZT3</accession>
<evidence type="ECO:0000313" key="1">
    <source>
        <dbReference type="Ensembl" id="ENSCATP00000006210.1"/>
    </source>
</evidence>
<organism evidence="1 2">
    <name type="scientific">Cercocebus atys</name>
    <name type="common">Sooty mangabey</name>
    <name type="synonym">Cercocebus torquatus atys</name>
    <dbReference type="NCBI Taxonomy" id="9531"/>
    <lineage>
        <taxon>Eukaryota</taxon>
        <taxon>Metazoa</taxon>
        <taxon>Chordata</taxon>
        <taxon>Craniata</taxon>
        <taxon>Vertebrata</taxon>
        <taxon>Euteleostomi</taxon>
        <taxon>Mammalia</taxon>
        <taxon>Eutheria</taxon>
        <taxon>Euarchontoglires</taxon>
        <taxon>Primates</taxon>
        <taxon>Haplorrhini</taxon>
        <taxon>Catarrhini</taxon>
        <taxon>Cercopithecidae</taxon>
        <taxon>Cercopithecinae</taxon>
        <taxon>Cercocebus</taxon>
    </lineage>
</organism>
<name>A0A2K5KZT3_CERAT</name>
<dbReference type="OMA" id="CAQKAVT"/>
<evidence type="ECO:0000313" key="2">
    <source>
        <dbReference type="Proteomes" id="UP000233060"/>
    </source>
</evidence>
<sequence>MCLLPCFQTSTLTDAREQILHIRQIPPLRAEFVLSASFILSRTFTRLLCPQKAVTNCALKGLLLLSSVGRLNSSVCKQFSLILKSLYEDLLKNEI</sequence>
<reference evidence="1" key="2">
    <citation type="submission" date="2025-09" db="UniProtKB">
        <authorList>
            <consortium name="Ensembl"/>
        </authorList>
    </citation>
    <scope>IDENTIFICATION</scope>
</reference>
<dbReference type="Ensembl" id="ENSCATT00000022514.1">
    <property type="protein sequence ID" value="ENSCATP00000006210.1"/>
    <property type="gene ID" value="ENSCATG00000019568.1"/>
</dbReference>
<proteinExistence type="predicted"/>
<dbReference type="GeneTree" id="ENSGT00910000147289"/>
<dbReference type="Bgee" id="ENSCATG00000019568">
    <property type="expression patterns" value="Expressed in bone marrow and 12 other cell types or tissues"/>
</dbReference>
<dbReference type="Proteomes" id="UP000233060">
    <property type="component" value="Unassembled WGS sequence"/>
</dbReference>
<protein>
    <submittedName>
        <fullName evidence="1">Uncharacterized protein</fullName>
    </submittedName>
</protein>
<dbReference type="AlphaFoldDB" id="A0A2K5KZT3"/>
<reference evidence="1" key="1">
    <citation type="submission" date="2025-08" db="UniProtKB">
        <authorList>
            <consortium name="Ensembl"/>
        </authorList>
    </citation>
    <scope>IDENTIFICATION</scope>
</reference>